<evidence type="ECO:0000313" key="2">
    <source>
        <dbReference type="EMBL" id="GIY42151.1"/>
    </source>
</evidence>
<feature type="region of interest" description="Disordered" evidence="1">
    <location>
        <begin position="1"/>
        <end position="41"/>
    </location>
</feature>
<organism evidence="2 3">
    <name type="scientific">Caerostris darwini</name>
    <dbReference type="NCBI Taxonomy" id="1538125"/>
    <lineage>
        <taxon>Eukaryota</taxon>
        <taxon>Metazoa</taxon>
        <taxon>Ecdysozoa</taxon>
        <taxon>Arthropoda</taxon>
        <taxon>Chelicerata</taxon>
        <taxon>Arachnida</taxon>
        <taxon>Araneae</taxon>
        <taxon>Araneomorphae</taxon>
        <taxon>Entelegynae</taxon>
        <taxon>Araneoidea</taxon>
        <taxon>Araneidae</taxon>
        <taxon>Caerostris</taxon>
    </lineage>
</organism>
<evidence type="ECO:0000313" key="3">
    <source>
        <dbReference type="Proteomes" id="UP001054837"/>
    </source>
</evidence>
<dbReference type="AlphaFoldDB" id="A0AAV4TA62"/>
<proteinExistence type="predicted"/>
<dbReference type="Proteomes" id="UP001054837">
    <property type="component" value="Unassembled WGS sequence"/>
</dbReference>
<dbReference type="EMBL" id="BPLQ01009159">
    <property type="protein sequence ID" value="GIY42151.1"/>
    <property type="molecule type" value="Genomic_DNA"/>
</dbReference>
<sequence length="90" mass="10019">MTHPSPRQVLNPKGRLLGAQRGRGDFPTPDDPGPGSCQVLLHPLSPPRDSCSRCPLSSARPHLPLFCRDRFRFRALPPPLSDFTVRRGPR</sequence>
<gene>
    <name evidence="2" type="ORF">CDAR_589171</name>
</gene>
<evidence type="ECO:0000256" key="1">
    <source>
        <dbReference type="SAM" id="MobiDB-lite"/>
    </source>
</evidence>
<accession>A0AAV4TA62</accession>
<keyword evidence="3" id="KW-1185">Reference proteome</keyword>
<comment type="caution">
    <text evidence="2">The sequence shown here is derived from an EMBL/GenBank/DDBJ whole genome shotgun (WGS) entry which is preliminary data.</text>
</comment>
<name>A0AAV4TA62_9ARAC</name>
<reference evidence="2 3" key="1">
    <citation type="submission" date="2021-06" db="EMBL/GenBank/DDBJ databases">
        <title>Caerostris darwini draft genome.</title>
        <authorList>
            <person name="Kono N."/>
            <person name="Arakawa K."/>
        </authorList>
    </citation>
    <scope>NUCLEOTIDE SEQUENCE [LARGE SCALE GENOMIC DNA]</scope>
</reference>
<protein>
    <submittedName>
        <fullName evidence="2">Uncharacterized protein</fullName>
    </submittedName>
</protein>